<dbReference type="AlphaFoldDB" id="A0A6F9DT19"/>
<dbReference type="EMBL" id="LR790306">
    <property type="protein sequence ID" value="CAB3266168.1"/>
    <property type="molecule type" value="mRNA"/>
</dbReference>
<keyword evidence="4 8" id="KW-0812">Transmembrane</keyword>
<evidence type="ECO:0000256" key="4">
    <source>
        <dbReference type="ARBA" id="ARBA00022692"/>
    </source>
</evidence>
<keyword evidence="5" id="KW-0677">Repeat</keyword>
<dbReference type="GO" id="GO:0016020">
    <property type="term" value="C:membrane"/>
    <property type="evidence" value="ECO:0007669"/>
    <property type="project" value="UniProtKB-SubCell"/>
</dbReference>
<dbReference type="InterPro" id="IPR050391">
    <property type="entry name" value="Mito_Metabolite_Transporter"/>
</dbReference>
<feature type="repeat" description="Solcar" evidence="8">
    <location>
        <begin position="109"/>
        <end position="189"/>
    </location>
</feature>
<organism evidence="11">
    <name type="scientific">Phallusia mammillata</name>
    <dbReference type="NCBI Taxonomy" id="59560"/>
    <lineage>
        <taxon>Eukaryota</taxon>
        <taxon>Metazoa</taxon>
        <taxon>Chordata</taxon>
        <taxon>Tunicata</taxon>
        <taxon>Ascidiacea</taxon>
        <taxon>Phlebobranchia</taxon>
        <taxon>Ascidiidae</taxon>
        <taxon>Phallusia</taxon>
    </lineage>
</organism>
<dbReference type="InterPro" id="IPR023395">
    <property type="entry name" value="MCP_dom_sf"/>
</dbReference>
<dbReference type="PROSITE" id="PS50920">
    <property type="entry name" value="SOLCAR"/>
    <property type="match status" value="3"/>
</dbReference>
<dbReference type="Gene3D" id="1.50.40.10">
    <property type="entry name" value="Mitochondrial carrier domain"/>
    <property type="match status" value="1"/>
</dbReference>
<evidence type="ECO:0000256" key="7">
    <source>
        <dbReference type="ARBA" id="ARBA00023136"/>
    </source>
</evidence>
<proteinExistence type="evidence at transcript level"/>
<keyword evidence="6 10" id="KW-1133">Transmembrane helix</keyword>
<evidence type="ECO:0000256" key="9">
    <source>
        <dbReference type="RuleBase" id="RU000488"/>
    </source>
</evidence>
<accession>A0A6F9DT19</accession>
<dbReference type="InterPro" id="IPR018108">
    <property type="entry name" value="MCP_transmembrane"/>
</dbReference>
<evidence type="ECO:0000256" key="10">
    <source>
        <dbReference type="SAM" id="Phobius"/>
    </source>
</evidence>
<comment type="similarity">
    <text evidence="2 9">Belongs to the mitochondrial carrier (TC 2.A.29) family.</text>
</comment>
<keyword evidence="7 8" id="KW-0472">Membrane</keyword>
<evidence type="ECO:0000256" key="5">
    <source>
        <dbReference type="ARBA" id="ARBA00022737"/>
    </source>
</evidence>
<dbReference type="SUPFAM" id="SSF103506">
    <property type="entry name" value="Mitochondrial carrier"/>
    <property type="match status" value="1"/>
</dbReference>
<evidence type="ECO:0000313" key="11">
    <source>
        <dbReference type="EMBL" id="CAB3266168.1"/>
    </source>
</evidence>
<feature type="repeat" description="Solcar" evidence="8">
    <location>
        <begin position="11"/>
        <end position="104"/>
    </location>
</feature>
<protein>
    <submittedName>
        <fullName evidence="11">Calcium-binding mitochondrial carrier protein Aralar1-like</fullName>
    </submittedName>
</protein>
<keyword evidence="3 9" id="KW-0813">Transport</keyword>
<dbReference type="InterPro" id="IPR002067">
    <property type="entry name" value="MCP"/>
</dbReference>
<dbReference type="Pfam" id="PF00153">
    <property type="entry name" value="Mito_carr"/>
    <property type="match status" value="3"/>
</dbReference>
<evidence type="ECO:0000256" key="8">
    <source>
        <dbReference type="PROSITE-ProRule" id="PRU00282"/>
    </source>
</evidence>
<evidence type="ECO:0000256" key="6">
    <source>
        <dbReference type="ARBA" id="ARBA00022989"/>
    </source>
</evidence>
<gene>
    <name evidence="11" type="primary">Slc25a12-002</name>
</gene>
<sequence length="284" mass="32247">METSCLSPPETKQGQPFVSGAIASVAAELTTFPIDLAKTRLQIQGQVFDSRYTKLKYRNPLHAIVKICKHEGFTALYRGCAPAVFRQIVYGGLKRWTYKNLNRSYNGVQSFSSNLAFAFISGSSSAAMCNPVDILKVRMQTQGMTLSNSSKQLIQDGFKGCFRGVSPNIWRTGVLVGVTFSVYDESTRILRHNFGDWYITSYVISSSFASILGTVFVNPFDVTKSRMMNQSLHNVRYTSMWHCIYETYKAEGFRAFYKGYLANLFRSVPWHFVFFLVTDFVEKR</sequence>
<comment type="subcellular location">
    <subcellularLocation>
        <location evidence="1">Membrane</location>
        <topology evidence="1">Multi-pass membrane protein</topology>
    </subcellularLocation>
</comment>
<evidence type="ECO:0000256" key="1">
    <source>
        <dbReference type="ARBA" id="ARBA00004141"/>
    </source>
</evidence>
<reference evidence="11" key="1">
    <citation type="submission" date="2020-04" db="EMBL/GenBank/DDBJ databases">
        <authorList>
            <person name="Neveu A P."/>
        </authorList>
    </citation>
    <scope>NUCLEOTIDE SEQUENCE</scope>
    <source>
        <tissue evidence="11">Whole embryo</tissue>
    </source>
</reference>
<feature type="transmembrane region" description="Helical" evidence="10">
    <location>
        <begin position="197"/>
        <end position="220"/>
    </location>
</feature>
<name>A0A6F9DT19_9ASCI</name>
<feature type="repeat" description="Solcar" evidence="8">
    <location>
        <begin position="197"/>
        <end position="284"/>
    </location>
</feature>
<dbReference type="GO" id="GO:0055085">
    <property type="term" value="P:transmembrane transport"/>
    <property type="evidence" value="ECO:0007669"/>
    <property type="project" value="InterPro"/>
</dbReference>
<evidence type="ECO:0000256" key="3">
    <source>
        <dbReference type="ARBA" id="ARBA00022448"/>
    </source>
</evidence>
<dbReference type="PRINTS" id="PR00926">
    <property type="entry name" value="MITOCARRIER"/>
</dbReference>
<dbReference type="PANTHER" id="PTHR45618">
    <property type="entry name" value="MITOCHONDRIAL DICARBOXYLATE CARRIER-RELATED"/>
    <property type="match status" value="1"/>
</dbReference>
<evidence type="ECO:0000256" key="2">
    <source>
        <dbReference type="ARBA" id="ARBA00006375"/>
    </source>
</evidence>